<organism evidence="2 3">
    <name type="scientific">Mesonia algae</name>
    <dbReference type="NCBI Taxonomy" id="213248"/>
    <lineage>
        <taxon>Bacteria</taxon>
        <taxon>Pseudomonadati</taxon>
        <taxon>Bacteroidota</taxon>
        <taxon>Flavobacteriia</taxon>
        <taxon>Flavobacteriales</taxon>
        <taxon>Flavobacteriaceae</taxon>
        <taxon>Mesonia</taxon>
    </lineage>
</organism>
<dbReference type="EMBL" id="QKYV01000006">
    <property type="protein sequence ID" value="PZW39178.1"/>
    <property type="molecule type" value="Genomic_DNA"/>
</dbReference>
<comment type="caution">
    <text evidence="2">The sequence shown here is derived from an EMBL/GenBank/DDBJ whole genome shotgun (WGS) entry which is preliminary data.</text>
</comment>
<evidence type="ECO:0000313" key="3">
    <source>
        <dbReference type="Proteomes" id="UP000249542"/>
    </source>
</evidence>
<feature type="chain" id="PRO_5016127731" description="NlpE-like protein" evidence="1">
    <location>
        <begin position="25"/>
        <end position="130"/>
    </location>
</feature>
<dbReference type="RefSeq" id="WP_111541598.1">
    <property type="nucleotide sequence ID" value="NZ_QKYV01000006.1"/>
</dbReference>
<evidence type="ECO:0000256" key="1">
    <source>
        <dbReference type="SAM" id="SignalP"/>
    </source>
</evidence>
<name>A0A2W7HYQ0_9FLAO</name>
<feature type="signal peptide" evidence="1">
    <location>
        <begin position="1"/>
        <end position="24"/>
    </location>
</feature>
<protein>
    <recommendedName>
        <fullName evidence="4">NlpE-like protein</fullName>
    </recommendedName>
</protein>
<evidence type="ECO:0000313" key="2">
    <source>
        <dbReference type="EMBL" id="PZW39178.1"/>
    </source>
</evidence>
<evidence type="ECO:0008006" key="4">
    <source>
        <dbReference type="Google" id="ProtNLM"/>
    </source>
</evidence>
<reference evidence="2 3" key="1">
    <citation type="submission" date="2018-06" db="EMBL/GenBank/DDBJ databases">
        <title>Genomic Encyclopedia of Archaeal and Bacterial Type Strains, Phase II (KMG-II): from individual species to whole genera.</title>
        <authorList>
            <person name="Goeker M."/>
        </authorList>
    </citation>
    <scope>NUCLEOTIDE SEQUENCE [LARGE SCALE GENOMIC DNA]</scope>
    <source>
        <strain evidence="2 3">DSM 15361</strain>
    </source>
</reference>
<dbReference type="Proteomes" id="UP000249542">
    <property type="component" value="Unassembled WGS sequence"/>
</dbReference>
<dbReference type="AlphaFoldDB" id="A0A2W7HYQ0"/>
<proteinExistence type="predicted"/>
<sequence>MKFLPSIALSFIFLSSLTFSPSIIEDTFQEWTSTNCYDNILFKLKKVNNVGKRQLWELQFKNNYNQLVTFNYALTENETDFLTNKRKTLEAQSISKPIELYTNTRDFYVLVDQLSFSVSGVPLIPCKKQN</sequence>
<accession>A0A2W7HYQ0</accession>
<keyword evidence="1" id="KW-0732">Signal</keyword>
<gene>
    <name evidence="2" type="ORF">LX95_02320</name>
</gene>
<keyword evidence="3" id="KW-1185">Reference proteome</keyword>